<feature type="region of interest" description="Disordered" evidence="1">
    <location>
        <begin position="1"/>
        <end position="32"/>
    </location>
</feature>
<name>A0ABN9D6C2_9NEOB</name>
<reference evidence="2" key="1">
    <citation type="submission" date="2023-05" db="EMBL/GenBank/DDBJ databases">
        <authorList>
            <person name="Stuckert A."/>
        </authorList>
    </citation>
    <scope>NUCLEOTIDE SEQUENCE</scope>
</reference>
<evidence type="ECO:0000256" key="1">
    <source>
        <dbReference type="SAM" id="MobiDB-lite"/>
    </source>
</evidence>
<dbReference type="EMBL" id="CATNWA010014085">
    <property type="protein sequence ID" value="CAI9567052.1"/>
    <property type="molecule type" value="Genomic_DNA"/>
</dbReference>
<feature type="non-terminal residue" evidence="2">
    <location>
        <position position="98"/>
    </location>
</feature>
<accession>A0ABN9D6C2</accession>
<comment type="caution">
    <text evidence="2">The sequence shown here is derived from an EMBL/GenBank/DDBJ whole genome shotgun (WGS) entry which is preliminary data.</text>
</comment>
<evidence type="ECO:0000313" key="3">
    <source>
        <dbReference type="Proteomes" id="UP001162483"/>
    </source>
</evidence>
<proteinExistence type="predicted"/>
<keyword evidence="3" id="KW-1185">Reference proteome</keyword>
<organism evidence="2 3">
    <name type="scientific">Staurois parvus</name>
    <dbReference type="NCBI Taxonomy" id="386267"/>
    <lineage>
        <taxon>Eukaryota</taxon>
        <taxon>Metazoa</taxon>
        <taxon>Chordata</taxon>
        <taxon>Craniata</taxon>
        <taxon>Vertebrata</taxon>
        <taxon>Euteleostomi</taxon>
        <taxon>Amphibia</taxon>
        <taxon>Batrachia</taxon>
        <taxon>Anura</taxon>
        <taxon>Neobatrachia</taxon>
        <taxon>Ranoidea</taxon>
        <taxon>Ranidae</taxon>
        <taxon>Staurois</taxon>
    </lineage>
</organism>
<evidence type="ECO:0000313" key="2">
    <source>
        <dbReference type="EMBL" id="CAI9567052.1"/>
    </source>
</evidence>
<dbReference type="Proteomes" id="UP001162483">
    <property type="component" value="Unassembled WGS sequence"/>
</dbReference>
<sequence length="98" mass="10179">MTRCPLSEPNDLMPGDPMPAVQPDDPMSDPVQRSCLFRSPTVVPGDIVPDAQPGGPLHCCPGGPVPALLRLGAWVPAAPPGGPLTCCPAWWPGCLLFA</sequence>
<protein>
    <submittedName>
        <fullName evidence="2">Uncharacterized protein</fullName>
    </submittedName>
</protein>
<gene>
    <name evidence="2" type="ORF">SPARVUS_LOCUS6490671</name>
</gene>